<dbReference type="SUPFAM" id="SSF52540">
    <property type="entry name" value="P-loop containing nucleoside triphosphate hydrolases"/>
    <property type="match status" value="1"/>
</dbReference>
<keyword evidence="7" id="KW-1185">Reference proteome</keyword>
<sequence length="843" mass="95069">MVRNSRVQRRSVKATEEDVELQDVDVDAKVYMACILQGRRIGVAYYDVDTRQMFVLETWEDGNEQFPSVQLIKYQVKPDIIFTSTKMDDNFLAALKLKVGFDHAAVEHAEVHEVRILRSSVFTYQQARHRLAYLWITGMDEDFTDKERLHLLNSFMNLDSEMQVRAAGGLLAVLQQKMLVGASDVEEYKMTPVQIESISELSLNGFLNIDAATHDALQIFQVDKHASSMGIGKEKEGFSVFGLLNKCVTLTGRKLLRLWFLRPILDLDILNDRLDTISVLQCSQEFLKDLQESLKHIRDIPQLLKKISSPSSRTTTKDWLMFSESVGALINIRAMFQVAVSQRQQSQLPLSDLQIVRKVYLDLCLFYVQVTGVIDFDKTSGEHTAPRIVHGICDELDELKNLHEGLPDFLDKIATLELNRLPQDMAKSGRGAMIYMPQVGYSVIIAGYLLRFGVRLHEDVLECLPDFQLAFEGGCEEGFFYRTSKTRELDEVIGDIFHKILDMEQAVLRELEKRLGEFSSTLRQAANVAAEVDCLTALSIVAHEQKYVRPVLTEDNILVISNGRHPLQECTVNTFVPNDAHITQKGRVCVVSGPNYSGKSIYLKQVALIVFLAHIGSFVPAEKAIVGLTDRIFTRIASKETMAVSQSSFMIDLHQIAIMLRHATSKSLCLIDEFGKGTLTTDGVGLLCSTLKQFADWELPPKVLACTHFSEVFNPKFLPKSENLAFYTMSILEPDDGQQSSGSIDDIVFLYRLVLGHAVPSYGKHLTLLTFQPEAAGVAPQILVRANEILELMTETKNIERLDSQQTAAKDQRYKTFTEKLLFWDDNKGDTHGFLSQVFSHSS</sequence>
<reference evidence="6" key="1">
    <citation type="submission" date="2024-02" db="EMBL/GenBank/DDBJ databases">
        <authorList>
            <consortium name="ELIXIR-Norway"/>
            <consortium name="Elixir Norway"/>
        </authorList>
    </citation>
    <scope>NUCLEOTIDE SEQUENCE</scope>
</reference>
<dbReference type="InterPro" id="IPR007696">
    <property type="entry name" value="DNA_mismatch_repair_MutS_core"/>
</dbReference>
<dbReference type="Gene3D" id="3.40.50.300">
    <property type="entry name" value="P-loop containing nucleotide triphosphate hydrolases"/>
    <property type="match status" value="1"/>
</dbReference>
<dbReference type="PIRSF" id="PIRSF005813">
    <property type="entry name" value="MSH2"/>
    <property type="match status" value="1"/>
</dbReference>
<evidence type="ECO:0000256" key="4">
    <source>
        <dbReference type="ARBA" id="ARBA00023125"/>
    </source>
</evidence>
<dbReference type="InterPro" id="IPR000432">
    <property type="entry name" value="DNA_mismatch_repair_MutS_C"/>
</dbReference>
<dbReference type="CDD" id="cd03281">
    <property type="entry name" value="ABC_MSH5_euk"/>
    <property type="match status" value="1"/>
</dbReference>
<dbReference type="InterPro" id="IPR045076">
    <property type="entry name" value="MutS"/>
</dbReference>
<keyword evidence="2" id="KW-0547">Nucleotide-binding</keyword>
<dbReference type="InterPro" id="IPR027417">
    <property type="entry name" value="P-loop_NTPase"/>
</dbReference>
<evidence type="ECO:0000256" key="3">
    <source>
        <dbReference type="ARBA" id="ARBA00022840"/>
    </source>
</evidence>
<evidence type="ECO:0000259" key="5">
    <source>
        <dbReference type="PROSITE" id="PS00486"/>
    </source>
</evidence>
<evidence type="ECO:0000313" key="7">
    <source>
        <dbReference type="Proteomes" id="UP001497444"/>
    </source>
</evidence>
<keyword evidence="3" id="KW-0067">ATP-binding</keyword>
<organism evidence="6 7">
    <name type="scientific">Sphagnum jensenii</name>
    <dbReference type="NCBI Taxonomy" id="128206"/>
    <lineage>
        <taxon>Eukaryota</taxon>
        <taxon>Viridiplantae</taxon>
        <taxon>Streptophyta</taxon>
        <taxon>Embryophyta</taxon>
        <taxon>Bryophyta</taxon>
        <taxon>Sphagnophytina</taxon>
        <taxon>Sphagnopsida</taxon>
        <taxon>Sphagnales</taxon>
        <taxon>Sphagnaceae</taxon>
        <taxon>Sphagnum</taxon>
    </lineage>
</organism>
<name>A0ABP0W639_9BRYO</name>
<accession>A0ABP0W639</accession>
<evidence type="ECO:0000256" key="2">
    <source>
        <dbReference type="ARBA" id="ARBA00022741"/>
    </source>
</evidence>
<proteinExistence type="inferred from homology"/>
<protein>
    <recommendedName>
        <fullName evidence="5">DNA mismatch repair proteins mutS family domain-containing protein</fullName>
    </recommendedName>
</protein>
<evidence type="ECO:0000256" key="1">
    <source>
        <dbReference type="ARBA" id="ARBA00006271"/>
    </source>
</evidence>
<comment type="similarity">
    <text evidence="1">Belongs to the DNA mismatch repair MutS family.</text>
</comment>
<dbReference type="Proteomes" id="UP001497444">
    <property type="component" value="Chromosome 14"/>
</dbReference>
<gene>
    <name evidence="6" type="ORF">CSSPJE1EN1_LOCUS7743</name>
</gene>
<dbReference type="PROSITE" id="PS00486">
    <property type="entry name" value="DNA_MISMATCH_REPAIR_2"/>
    <property type="match status" value="1"/>
</dbReference>
<evidence type="ECO:0000313" key="6">
    <source>
        <dbReference type="EMBL" id="CAK9262265.1"/>
    </source>
</evidence>
<dbReference type="Pfam" id="PF05192">
    <property type="entry name" value="MutS_III"/>
    <property type="match status" value="1"/>
</dbReference>
<dbReference type="Gene3D" id="1.10.1420.10">
    <property type="match status" value="1"/>
</dbReference>
<dbReference type="EMBL" id="OZ020109">
    <property type="protein sequence ID" value="CAK9262265.1"/>
    <property type="molecule type" value="Genomic_DNA"/>
</dbReference>
<dbReference type="SMART" id="SM00533">
    <property type="entry name" value="MUTSd"/>
    <property type="match status" value="1"/>
</dbReference>
<keyword evidence="4" id="KW-0238">DNA-binding</keyword>
<dbReference type="Pfam" id="PF00488">
    <property type="entry name" value="MutS_V"/>
    <property type="match status" value="1"/>
</dbReference>
<dbReference type="InterPro" id="IPR036187">
    <property type="entry name" value="DNA_mismatch_repair_MutS_sf"/>
</dbReference>
<feature type="domain" description="DNA mismatch repair proteins mutS family" evidence="5">
    <location>
        <begin position="667"/>
        <end position="683"/>
    </location>
</feature>
<dbReference type="SMART" id="SM00534">
    <property type="entry name" value="MUTSac"/>
    <property type="match status" value="1"/>
</dbReference>
<dbReference type="PANTHER" id="PTHR11361:SF20">
    <property type="entry name" value="MUTS PROTEIN HOMOLOG 5"/>
    <property type="match status" value="1"/>
</dbReference>
<dbReference type="InterPro" id="IPR011184">
    <property type="entry name" value="DNA_mismatch_repair_Msh2"/>
</dbReference>
<dbReference type="PANTHER" id="PTHR11361">
    <property type="entry name" value="DNA MISMATCH REPAIR PROTEIN MUTS FAMILY MEMBER"/>
    <property type="match status" value="1"/>
</dbReference>
<dbReference type="SUPFAM" id="SSF48334">
    <property type="entry name" value="DNA repair protein MutS, domain III"/>
    <property type="match status" value="1"/>
</dbReference>